<dbReference type="GO" id="GO:0006302">
    <property type="term" value="P:double-strand break repair"/>
    <property type="evidence" value="ECO:0007669"/>
    <property type="project" value="InterPro"/>
</dbReference>
<keyword evidence="2 8" id="KW-0235">DNA replication</keyword>
<accession>A0A3N1G972</accession>
<feature type="binding site" evidence="8">
    <location>
        <position position="421"/>
    </location>
    <ligand>
        <name>Zn(2+)</name>
        <dbReference type="ChEBI" id="CHEBI:29105"/>
        <label>2</label>
    </ligand>
</feature>
<dbReference type="PANTHER" id="PTHR30580:SF0">
    <property type="entry name" value="PRIMOSOMAL PROTEIN N"/>
    <property type="match status" value="1"/>
</dbReference>
<dbReference type="Gene3D" id="3.40.50.300">
    <property type="entry name" value="P-loop containing nucleotide triphosphate hydrolases"/>
    <property type="match status" value="1"/>
</dbReference>
<evidence type="ECO:0000256" key="1">
    <source>
        <dbReference type="ARBA" id="ARBA00022515"/>
    </source>
</evidence>
<evidence type="ECO:0000256" key="7">
    <source>
        <dbReference type="ARBA" id="ARBA00023125"/>
    </source>
</evidence>
<dbReference type="InterPro" id="IPR005259">
    <property type="entry name" value="PriA"/>
</dbReference>
<keyword evidence="3 8" id="KW-0479">Metal-binding</keyword>
<reference evidence="10 11" key="1">
    <citation type="journal article" date="2015" name="Stand. Genomic Sci.">
        <title>Genomic Encyclopedia of Bacterial and Archaeal Type Strains, Phase III: the genomes of soil and plant-associated and newly described type strains.</title>
        <authorList>
            <person name="Whitman W.B."/>
            <person name="Woyke T."/>
            <person name="Klenk H.P."/>
            <person name="Zhou Y."/>
            <person name="Lilburn T.G."/>
            <person name="Beck B.J."/>
            <person name="De Vos P."/>
            <person name="Vandamme P."/>
            <person name="Eisen J.A."/>
            <person name="Garrity G."/>
            <person name="Hugenholtz P."/>
            <person name="Kyrpides N.C."/>
        </authorList>
    </citation>
    <scope>NUCLEOTIDE SEQUENCE [LARGE SCALE GENOMIC DNA]</scope>
    <source>
        <strain evidence="10 11">CECT 7306</strain>
    </source>
</reference>
<dbReference type="GO" id="GO:0003677">
    <property type="term" value="F:DNA binding"/>
    <property type="evidence" value="ECO:0007669"/>
    <property type="project" value="UniProtKB-UniRule"/>
</dbReference>
<dbReference type="InParanoid" id="A0A3N1G972"/>
<feature type="binding site" evidence="8">
    <location>
        <position position="415"/>
    </location>
    <ligand>
        <name>Zn(2+)</name>
        <dbReference type="ChEBI" id="CHEBI:29105"/>
        <label>1</label>
    </ligand>
</feature>
<dbReference type="GO" id="GO:0006310">
    <property type="term" value="P:DNA recombination"/>
    <property type="evidence" value="ECO:0007669"/>
    <property type="project" value="InterPro"/>
</dbReference>
<comment type="cofactor">
    <cofactor evidence="8">
        <name>Zn(2+)</name>
        <dbReference type="ChEBI" id="CHEBI:29105"/>
    </cofactor>
    <text evidence="8">Binds 2 zinc ions per subunit.</text>
</comment>
<comment type="function">
    <text evidence="8">Initiates the restart of stalled replication forks, which reloads the replicative helicase on sites other than the origin of replication. Recognizes and binds to abandoned replication forks and remodels them to uncover a helicase loading site. Promotes assembly of the primosome at these replication forks.</text>
</comment>
<dbReference type="Gene3D" id="3.40.1440.60">
    <property type="entry name" value="PriA, 3(prime) DNA-binding domain"/>
    <property type="match status" value="1"/>
</dbReference>
<name>A0A3N1G972_9ACTN</name>
<dbReference type="AlphaFoldDB" id="A0A3N1G972"/>
<evidence type="ECO:0000313" key="10">
    <source>
        <dbReference type="EMBL" id="ROP26800.1"/>
    </source>
</evidence>
<keyword evidence="10" id="KW-0378">Hydrolase</keyword>
<keyword evidence="10" id="KW-0347">Helicase</keyword>
<dbReference type="EMBL" id="RJKN01000009">
    <property type="protein sequence ID" value="ROP26800.1"/>
    <property type="molecule type" value="Genomic_DNA"/>
</dbReference>
<evidence type="ECO:0000256" key="6">
    <source>
        <dbReference type="ARBA" id="ARBA00022840"/>
    </source>
</evidence>
<feature type="domain" description="Primosomal protein N' 3' DNA-binding" evidence="9">
    <location>
        <begin position="44"/>
        <end position="142"/>
    </location>
</feature>
<evidence type="ECO:0000256" key="8">
    <source>
        <dbReference type="HAMAP-Rule" id="MF_00983"/>
    </source>
</evidence>
<dbReference type="GO" id="GO:1990077">
    <property type="term" value="C:primosome complex"/>
    <property type="evidence" value="ECO:0007669"/>
    <property type="project" value="UniProtKB-UniRule"/>
</dbReference>
<keyword evidence="5 8" id="KW-0862">Zinc</keyword>
<dbReference type="SUPFAM" id="SSF52540">
    <property type="entry name" value="P-loop containing nucleoside triphosphate hydrolases"/>
    <property type="match status" value="1"/>
</dbReference>
<keyword evidence="7 8" id="KW-0238">DNA-binding</keyword>
<dbReference type="GO" id="GO:0005524">
    <property type="term" value="F:ATP binding"/>
    <property type="evidence" value="ECO:0007669"/>
    <property type="project" value="UniProtKB-UniRule"/>
</dbReference>
<feature type="binding site" evidence="8">
    <location>
        <position position="444"/>
    </location>
    <ligand>
        <name>Zn(2+)</name>
        <dbReference type="ChEBI" id="CHEBI:29105"/>
        <label>2</label>
    </ligand>
</feature>
<dbReference type="HAMAP" id="MF_00983">
    <property type="entry name" value="PriA"/>
    <property type="match status" value="1"/>
</dbReference>
<keyword evidence="11" id="KW-1185">Reference proteome</keyword>
<feature type="binding site" evidence="8">
    <location>
        <position position="412"/>
    </location>
    <ligand>
        <name>Zn(2+)</name>
        <dbReference type="ChEBI" id="CHEBI:29105"/>
        <label>1</label>
    </ligand>
</feature>
<dbReference type="InterPro" id="IPR041222">
    <property type="entry name" value="PriA_3primeBD"/>
</dbReference>
<dbReference type="PANTHER" id="PTHR30580">
    <property type="entry name" value="PRIMOSOMAL PROTEIN N"/>
    <property type="match status" value="1"/>
</dbReference>
<evidence type="ECO:0000313" key="11">
    <source>
        <dbReference type="Proteomes" id="UP000276232"/>
    </source>
</evidence>
<keyword evidence="6 8" id="KW-0067">ATP-binding</keyword>
<evidence type="ECO:0000256" key="4">
    <source>
        <dbReference type="ARBA" id="ARBA00022741"/>
    </source>
</evidence>
<dbReference type="InterPro" id="IPR042115">
    <property type="entry name" value="PriA_3primeBD_sf"/>
</dbReference>
<dbReference type="GO" id="GO:0006269">
    <property type="term" value="P:DNA replication, synthesis of primer"/>
    <property type="evidence" value="ECO:0007669"/>
    <property type="project" value="UniProtKB-KW"/>
</dbReference>
<dbReference type="GO" id="GO:0006270">
    <property type="term" value="P:DNA replication initiation"/>
    <property type="evidence" value="ECO:0007669"/>
    <property type="project" value="TreeGrafter"/>
</dbReference>
<feature type="binding site" evidence="8">
    <location>
        <position position="424"/>
    </location>
    <ligand>
        <name>Zn(2+)</name>
        <dbReference type="ChEBI" id="CHEBI:29105"/>
        <label>2</label>
    </ligand>
</feature>
<organism evidence="10 11">
    <name type="scientific">Pseudokineococcus lusitanus</name>
    <dbReference type="NCBI Taxonomy" id="763993"/>
    <lineage>
        <taxon>Bacteria</taxon>
        <taxon>Bacillati</taxon>
        <taxon>Actinomycetota</taxon>
        <taxon>Actinomycetes</taxon>
        <taxon>Kineosporiales</taxon>
        <taxon>Kineosporiaceae</taxon>
        <taxon>Pseudokineococcus</taxon>
    </lineage>
</organism>
<dbReference type="Proteomes" id="UP000276232">
    <property type="component" value="Unassembled WGS sequence"/>
</dbReference>
<comment type="caution">
    <text evidence="8">As this protein does not have any detectable helicase domains, it probably does not have helicase activity.</text>
</comment>
<evidence type="ECO:0000256" key="2">
    <source>
        <dbReference type="ARBA" id="ARBA00022705"/>
    </source>
</evidence>
<evidence type="ECO:0000256" key="3">
    <source>
        <dbReference type="ARBA" id="ARBA00022723"/>
    </source>
</evidence>
<feature type="binding site" evidence="8">
    <location>
        <position position="447"/>
    </location>
    <ligand>
        <name>Zn(2+)</name>
        <dbReference type="ChEBI" id="CHEBI:29105"/>
        <label>2</label>
    </ligand>
</feature>
<evidence type="ECO:0000259" key="9">
    <source>
        <dbReference type="Pfam" id="PF17764"/>
    </source>
</evidence>
<feature type="binding site" evidence="8">
    <location>
        <position position="456"/>
    </location>
    <ligand>
        <name>Zn(2+)</name>
        <dbReference type="ChEBI" id="CHEBI:29105"/>
        <label>1</label>
    </ligand>
</feature>
<comment type="similarity">
    <text evidence="8">Belongs to the helicase family. PriA subfamily.</text>
</comment>
<gene>
    <name evidence="8" type="primary">priA</name>
    <name evidence="10" type="ORF">EDC03_3036</name>
</gene>
<dbReference type="GO" id="GO:0008270">
    <property type="term" value="F:zinc ion binding"/>
    <property type="evidence" value="ECO:0007669"/>
    <property type="project" value="UniProtKB-UniRule"/>
</dbReference>
<dbReference type="InterPro" id="IPR027417">
    <property type="entry name" value="P-loop_NTPase"/>
</dbReference>
<dbReference type="Pfam" id="PF17764">
    <property type="entry name" value="PriA_3primeBD"/>
    <property type="match status" value="1"/>
</dbReference>
<proteinExistence type="inferred from homology"/>
<feature type="binding site" evidence="8">
    <location>
        <position position="459"/>
    </location>
    <ligand>
        <name>Zn(2+)</name>
        <dbReference type="ChEBI" id="CHEBI:29105"/>
        <label>1</label>
    </ligand>
</feature>
<comment type="subunit">
    <text evidence="8">Component of the replication restart primosome.</text>
</comment>
<keyword evidence="4 8" id="KW-0547">Nucleotide-binding</keyword>
<evidence type="ECO:0000256" key="5">
    <source>
        <dbReference type="ARBA" id="ARBA00022833"/>
    </source>
</evidence>
<dbReference type="GO" id="GO:0043138">
    <property type="term" value="F:3'-5' DNA helicase activity"/>
    <property type="evidence" value="ECO:0007669"/>
    <property type="project" value="TreeGrafter"/>
</dbReference>
<dbReference type="FunCoup" id="A0A3N1G972">
    <property type="interactions" value="59"/>
</dbReference>
<dbReference type="OrthoDB" id="3177118at2"/>
<keyword evidence="1 8" id="KW-0639">Primosome</keyword>
<protein>
    <recommendedName>
        <fullName evidence="8">Probable replication restart protein PriA</fullName>
    </recommendedName>
    <alternativeName>
        <fullName evidence="8">Putative ATP-dependent DNA helicase PriA</fullName>
    </alternativeName>
</protein>
<comment type="caution">
    <text evidence="10">The sequence shown here is derived from an EMBL/GenBank/DDBJ whole genome shotgun (WGS) entry which is preliminary data.</text>
</comment>
<sequence length="710" mass="72525">MSTGGDGAAGAAEDEQLSLLRAVVRGRRPAPAEGAAEVDPVAGVVLDVPLPHLDRVLDYTVPASMAATAVPGVRVRARLAGAEVEGFVVDRRPSSDHEGRLQPLRKVVSPEPVLDPAVLALARAVARRWAGTTADVLRLAVPPRRAAVEVEERPGPPAGPVAAPAPGPWAQYAGGSALVARLLAGGSPRAVWTALPGAPPDDWAGALAVLAAATLAGGRGALLVVPDRRDVARVDAALTALLGAGRHVRLSADDGPTPRYRAYTALRRGRVRVVVGTRAAALAPVADLGLVVCWDDGDDSHVEPRAPYPHARDVLVERADLVGAAAVVGSPARTAAAQQLVATGWARPVVAAREVVRARAPRTAVAEDDGRDPAGPGARLPASALRLVRESLLAGPVLVQVPRAGYLPATACQRCRHPARCPRCSGPLALPAAGGADVAAAPVCRWCATTAPAWACRHCGGRALRALVVGSGRTAEELGRALPGTTVRRSGGADAVIDDVPAAPALVVATPGAEPVAAGGYAAALLLDTWALLTRADLRSAEEALRRWLSAASLVRPAGEGGRVLAVGEAGLAPLQALVRWDPAGHAERELVERVELGLPPAVTAVRVAGPAAGVRALLEAARLPPSTGVLGPVPAQGRRWATGGPVALRTDGSAPADDAPGAQQVLLRVPSADARALADALRAARAVTSARKEPAVRVQVDPLDPLEGW</sequence>